<dbReference type="AlphaFoldDB" id="A0A370DJF9"/>
<dbReference type="Pfam" id="PF24624">
    <property type="entry name" value="Int_N"/>
    <property type="match status" value="1"/>
</dbReference>
<dbReference type="Gene3D" id="1.10.150.130">
    <property type="match status" value="1"/>
</dbReference>
<evidence type="ECO:0000313" key="9">
    <source>
        <dbReference type="Proteomes" id="UP000254266"/>
    </source>
</evidence>
<dbReference type="Gene3D" id="3.30.160.390">
    <property type="entry name" value="Integrase, DNA-binding domain"/>
    <property type="match status" value="1"/>
</dbReference>
<organism evidence="8 9">
    <name type="scientific">endosymbiont of Galathealinum brachiosum</name>
    <dbReference type="NCBI Taxonomy" id="2200906"/>
    <lineage>
        <taxon>Bacteria</taxon>
        <taxon>Pseudomonadati</taxon>
        <taxon>Pseudomonadota</taxon>
        <taxon>Gammaproteobacteria</taxon>
        <taxon>sulfur-oxidizing symbionts</taxon>
    </lineage>
</organism>
<dbReference type="PANTHER" id="PTHR30629:SF2">
    <property type="entry name" value="PROPHAGE INTEGRASE INTS-RELATED"/>
    <property type="match status" value="1"/>
</dbReference>
<gene>
    <name evidence="8" type="ORF">DIZ80_03220</name>
</gene>
<dbReference type="InterPro" id="IPR050808">
    <property type="entry name" value="Phage_Integrase"/>
</dbReference>
<dbReference type="PANTHER" id="PTHR30629">
    <property type="entry name" value="PROPHAGE INTEGRASE"/>
    <property type="match status" value="1"/>
</dbReference>
<keyword evidence="4" id="KW-0233">DNA recombination</keyword>
<dbReference type="PROSITE" id="PS51900">
    <property type="entry name" value="CB"/>
    <property type="match status" value="1"/>
</dbReference>
<reference evidence="8 9" key="1">
    <citation type="journal article" date="2018" name="ISME J.">
        <title>Endosymbiont genomes yield clues of tubeworm success.</title>
        <authorList>
            <person name="Li Y."/>
            <person name="Liles M.R."/>
            <person name="Halanych K.M."/>
        </authorList>
    </citation>
    <scope>NUCLEOTIDE SEQUENCE [LARGE SCALE GENOMIC DNA]</scope>
    <source>
        <strain evidence="8">A1464</strain>
    </source>
</reference>
<feature type="domain" description="Tyr recombinase" evidence="6">
    <location>
        <begin position="224"/>
        <end position="408"/>
    </location>
</feature>
<evidence type="ECO:0000259" key="6">
    <source>
        <dbReference type="PROSITE" id="PS51898"/>
    </source>
</evidence>
<comment type="similarity">
    <text evidence="1">Belongs to the 'phage' integrase family.</text>
</comment>
<dbReference type="Pfam" id="PF13356">
    <property type="entry name" value="Arm-DNA-bind_3"/>
    <property type="match status" value="1"/>
</dbReference>
<dbReference type="GO" id="GO:0015074">
    <property type="term" value="P:DNA integration"/>
    <property type="evidence" value="ECO:0007669"/>
    <property type="project" value="UniProtKB-KW"/>
</dbReference>
<name>A0A370DJF9_9GAMM</name>
<evidence type="ECO:0000256" key="5">
    <source>
        <dbReference type="PROSITE-ProRule" id="PRU01248"/>
    </source>
</evidence>
<evidence type="ECO:0000256" key="2">
    <source>
        <dbReference type="ARBA" id="ARBA00022908"/>
    </source>
</evidence>
<evidence type="ECO:0000313" key="8">
    <source>
        <dbReference type="EMBL" id="RDH84504.1"/>
    </source>
</evidence>
<dbReference type="InterPro" id="IPR044068">
    <property type="entry name" value="CB"/>
</dbReference>
<sequence length="418" mass="48277">MKMKLTITSVKTLTPSTKPYEVLDTEIKGFLLRVQPSGSMTYYLSYRNKANKRSRYKIGTNSLSPTQARDIAEKLAGKIANNEDIQTNRKSDRAKGMQEKLKTLEGFINNRYEEWVTTHRKSGVETIKTIKRHFNQFYQKPLSEINPWIIDKWRSDRKKAGISASTINRDIASLKSALSKAVEWRIIDTHPLSALKPFKTDGKVNVRYLSDHETASLRKALIDRDNKIINERENANRWREKRGYDLYPDITNYSYADHLTPMTLLTINTGLRRGEMFDLKWTDINLDTKTLTIHGKTAKSGQTRHIPLNHEVIKTLTQWKIHASDNELIFPNKKGNRFHTIKRSWASIIKSAGITGFRWHDLRHDFASKLVMAGVPLNTVRELLGHTDLKTTLRYAHLAPDHKADAVERLSMQNNQQR</sequence>
<proteinExistence type="inferred from homology"/>
<evidence type="ECO:0000259" key="7">
    <source>
        <dbReference type="PROSITE" id="PS51900"/>
    </source>
</evidence>
<dbReference type="InterPro" id="IPR013762">
    <property type="entry name" value="Integrase-like_cat_sf"/>
</dbReference>
<dbReference type="GO" id="GO:0006310">
    <property type="term" value="P:DNA recombination"/>
    <property type="evidence" value="ECO:0007669"/>
    <property type="project" value="UniProtKB-KW"/>
</dbReference>
<dbReference type="InterPro" id="IPR010998">
    <property type="entry name" value="Integrase_recombinase_N"/>
</dbReference>
<protein>
    <recommendedName>
        <fullName evidence="10">Integrase</fullName>
    </recommendedName>
</protein>
<evidence type="ECO:0000256" key="3">
    <source>
        <dbReference type="ARBA" id="ARBA00023125"/>
    </source>
</evidence>
<keyword evidence="9" id="KW-1185">Reference proteome</keyword>
<dbReference type="Proteomes" id="UP000254266">
    <property type="component" value="Unassembled WGS sequence"/>
</dbReference>
<dbReference type="InterPro" id="IPR057084">
    <property type="entry name" value="Int_N"/>
</dbReference>
<dbReference type="CDD" id="cd00796">
    <property type="entry name" value="INT_Rci_Hp1_C"/>
    <property type="match status" value="1"/>
</dbReference>
<evidence type="ECO:0000256" key="1">
    <source>
        <dbReference type="ARBA" id="ARBA00008857"/>
    </source>
</evidence>
<feature type="domain" description="Core-binding (CB)" evidence="7">
    <location>
        <begin position="102"/>
        <end position="182"/>
    </location>
</feature>
<dbReference type="InterPro" id="IPR011010">
    <property type="entry name" value="DNA_brk_join_enz"/>
</dbReference>
<keyword evidence="3 5" id="KW-0238">DNA-binding</keyword>
<dbReference type="SUPFAM" id="SSF56349">
    <property type="entry name" value="DNA breaking-rejoining enzymes"/>
    <property type="match status" value="1"/>
</dbReference>
<accession>A0A370DJF9</accession>
<evidence type="ECO:0000256" key="4">
    <source>
        <dbReference type="ARBA" id="ARBA00023172"/>
    </source>
</evidence>
<dbReference type="InterPro" id="IPR025166">
    <property type="entry name" value="Integrase_DNA_bind_dom"/>
</dbReference>
<comment type="caution">
    <text evidence="8">The sequence shown here is derived from an EMBL/GenBank/DDBJ whole genome shotgun (WGS) entry which is preliminary data.</text>
</comment>
<dbReference type="EMBL" id="QFXC01000007">
    <property type="protein sequence ID" value="RDH84504.1"/>
    <property type="molecule type" value="Genomic_DNA"/>
</dbReference>
<keyword evidence="2" id="KW-0229">DNA integration</keyword>
<dbReference type="Pfam" id="PF00589">
    <property type="entry name" value="Phage_integrase"/>
    <property type="match status" value="1"/>
</dbReference>
<dbReference type="PROSITE" id="PS51898">
    <property type="entry name" value="TYR_RECOMBINASE"/>
    <property type="match status" value="1"/>
</dbReference>
<dbReference type="InterPro" id="IPR002104">
    <property type="entry name" value="Integrase_catalytic"/>
</dbReference>
<dbReference type="InterPro" id="IPR038488">
    <property type="entry name" value="Integrase_DNA-bd_sf"/>
</dbReference>
<dbReference type="Gene3D" id="1.10.443.10">
    <property type="entry name" value="Intergrase catalytic core"/>
    <property type="match status" value="1"/>
</dbReference>
<evidence type="ECO:0008006" key="10">
    <source>
        <dbReference type="Google" id="ProtNLM"/>
    </source>
</evidence>
<dbReference type="GO" id="GO:0003677">
    <property type="term" value="F:DNA binding"/>
    <property type="evidence" value="ECO:0007669"/>
    <property type="project" value="UniProtKB-UniRule"/>
</dbReference>